<sequence length="335" mass="38127">MVNDSYHIQFEKLCCTCNLGEITKAPVKVSGGLLHRMFAIETTKGKYAVKALNPQIMERPTALPNYIRAEKVAVIASTRLPALPAMIIEGEFIQKIDHQYYLIFEWIEGNPLKPDEIDVSHCKKIGAILSDIHNTDFSQIENHMVLDQMKEIDWGFYLEEGKKAGSVWVSLLRDTVNQLYIWTEKTKQSPMKLSSDMVISHRDLEPKNVMWSQGNPIIIDWESAGAIHPKHDVVETALYWSVNETGGINREKLNAFVNSYFQKQSGEVETDWGMVLSLGFQGKLEWLEYSLKRSLNIESTDANDQEQGTAEVTGTIMALKAYEDLIPTLETWLNR</sequence>
<feature type="domain" description="Aminoglycoside phosphotransferase" evidence="1">
    <location>
        <begin position="29"/>
        <end position="255"/>
    </location>
</feature>
<dbReference type="InterPro" id="IPR002575">
    <property type="entry name" value="Aminoglycoside_PTrfase"/>
</dbReference>
<keyword evidence="3" id="KW-1185">Reference proteome</keyword>
<dbReference type="SUPFAM" id="SSF56112">
    <property type="entry name" value="Protein kinase-like (PK-like)"/>
    <property type="match status" value="1"/>
</dbReference>
<evidence type="ECO:0000259" key="1">
    <source>
        <dbReference type="Pfam" id="PF01636"/>
    </source>
</evidence>
<name>A0ABR8ST82_9BACL</name>
<dbReference type="InterPro" id="IPR011009">
    <property type="entry name" value="Kinase-like_dom_sf"/>
</dbReference>
<proteinExistence type="predicted"/>
<evidence type="ECO:0000313" key="2">
    <source>
        <dbReference type="EMBL" id="MBD7966713.1"/>
    </source>
</evidence>
<dbReference type="EMBL" id="JACSQL010000001">
    <property type="protein sequence ID" value="MBD7966713.1"/>
    <property type="molecule type" value="Genomic_DNA"/>
</dbReference>
<dbReference type="Pfam" id="PF01636">
    <property type="entry name" value="APH"/>
    <property type="match status" value="1"/>
</dbReference>
<gene>
    <name evidence="2" type="ORF">H9647_01415</name>
</gene>
<protein>
    <submittedName>
        <fullName evidence="2">Phosphotransferase</fullName>
    </submittedName>
</protein>
<dbReference type="Proteomes" id="UP000608071">
    <property type="component" value="Unassembled WGS sequence"/>
</dbReference>
<organism evidence="2 3">
    <name type="scientific">Paenibacillus gallinarum</name>
    <dbReference type="NCBI Taxonomy" id="2762232"/>
    <lineage>
        <taxon>Bacteria</taxon>
        <taxon>Bacillati</taxon>
        <taxon>Bacillota</taxon>
        <taxon>Bacilli</taxon>
        <taxon>Bacillales</taxon>
        <taxon>Paenibacillaceae</taxon>
        <taxon>Paenibacillus</taxon>
    </lineage>
</organism>
<reference evidence="2 3" key="1">
    <citation type="submission" date="2020-08" db="EMBL/GenBank/DDBJ databases">
        <title>A Genomic Blueprint of the Chicken Gut Microbiome.</title>
        <authorList>
            <person name="Gilroy R."/>
            <person name="Ravi A."/>
            <person name="Getino M."/>
            <person name="Pursley I."/>
            <person name="Horton D.L."/>
            <person name="Alikhan N.-F."/>
            <person name="Baker D."/>
            <person name="Gharbi K."/>
            <person name="Hall N."/>
            <person name="Watson M."/>
            <person name="Adriaenssens E.M."/>
            <person name="Foster-Nyarko E."/>
            <person name="Jarju S."/>
            <person name="Secka A."/>
            <person name="Antonio M."/>
            <person name="Oren A."/>
            <person name="Chaudhuri R."/>
            <person name="La Ragione R.M."/>
            <person name="Hildebrand F."/>
            <person name="Pallen M.J."/>
        </authorList>
    </citation>
    <scope>NUCLEOTIDE SEQUENCE [LARGE SCALE GENOMIC DNA]</scope>
    <source>
        <strain evidence="2 3">Sa2BVA9</strain>
    </source>
</reference>
<dbReference type="PANTHER" id="PTHR21310">
    <property type="entry name" value="AMINOGLYCOSIDE PHOSPHOTRANSFERASE-RELATED-RELATED"/>
    <property type="match status" value="1"/>
</dbReference>
<comment type="caution">
    <text evidence="2">The sequence shown here is derived from an EMBL/GenBank/DDBJ whole genome shotgun (WGS) entry which is preliminary data.</text>
</comment>
<dbReference type="Gene3D" id="3.90.1200.10">
    <property type="match status" value="1"/>
</dbReference>
<dbReference type="InterPro" id="IPR051678">
    <property type="entry name" value="AGP_Transferase"/>
</dbReference>
<accession>A0ABR8ST82</accession>
<evidence type="ECO:0000313" key="3">
    <source>
        <dbReference type="Proteomes" id="UP000608071"/>
    </source>
</evidence>